<accession>A0AC35TYJ0</accession>
<proteinExistence type="predicted"/>
<evidence type="ECO:0000313" key="1">
    <source>
        <dbReference type="Proteomes" id="UP000095286"/>
    </source>
</evidence>
<organism evidence="1 2">
    <name type="scientific">Rhabditophanes sp. KR3021</name>
    <dbReference type="NCBI Taxonomy" id="114890"/>
    <lineage>
        <taxon>Eukaryota</taxon>
        <taxon>Metazoa</taxon>
        <taxon>Ecdysozoa</taxon>
        <taxon>Nematoda</taxon>
        <taxon>Chromadorea</taxon>
        <taxon>Rhabditida</taxon>
        <taxon>Tylenchina</taxon>
        <taxon>Panagrolaimomorpha</taxon>
        <taxon>Strongyloidoidea</taxon>
        <taxon>Alloionematidae</taxon>
        <taxon>Rhabditophanes</taxon>
    </lineage>
</organism>
<sequence length="1585" mass="178591">MWNDIFSTSCEFTQDAAFANITTTTLPNLTVTEALQHFARCYQNNILVTIPPLFLVIFCPLLMYALQKSQNPKLECSFPICARTSIGIILIAVSAFQFFYNLYRKGYLGEDIPTLWISSAALRYAGLCVAVLLTYACRNRGVVTSGVLFNFWLLLVICGIPEFISKYTYSIQTVPQYFKLINDKLAAQHYDDQNKSAKDGVQSICFIVYFVLVCLQVVLSCFADTPKYNVKDDKACPEHYSSFLSQITFNWFSGMAYTGYKRSLTMEDLWRLNSCDESRTVVEEFNKNFNAEMKSFNDKKRKQKLKKERNTRGNIIKLESQNSETRKLDDHHSQIPTPDDAPSILWPIFKTFRLTFIGGGLYKLMFDLLQFVSPQLLSKLIYFIEDKNQPLWIGVVIAFCMFLVALLQSMIINQYFRNMFQLGMNIRSVLISTVYRKALFLSSMARRNRSVGEIVTIMSVDIQRIQDITTFIMLFWSSPLQIALSIFFLGRLLGWSILGGLAILVALIPFNLIIASKMKDYQVQHMKLKDQRLKMVNEVLSGIKVLKLYNWEDSLESTIHAIRQKELLVLEKLAYLNAATSLSWSCAPFLVAVVTFGFYVIIDPVNNVLTPQVTFVGLSLFNILRFPLAVFAMIFSQFVQTKVSNKRLKTFLADEEIDLTDIDTRLNSNGKALSLKDCTFTWDRDHPPLLKNINIQVEKGALVAIVGRTGAGKSSLLSALLGEMSKESGSAHMNGSIAYVPQQSWIQNMSFRDNIIFNKPFDQKLYEEVVDACCLRADFETLPNGDLTEIGEKGINLSGGTRSRCSTARALFANKDIYIIDDALSAVDAHVGKHIFDNVLSSSTGMLKEKTRVLVTHSLHLLKYCDYIYVMKSGHISEAGNYQELLKNNGELAVLLAEFLMEEAKSRGRSVSFGDDADEVREVLEHLENLDPEKKRRIEKELSRSIESNLDQDQENKDRKVSETSLLLDKEKKIEEAKLLPNGIKKGAIIQQENMETGEVELSVYITYFKAIGYYKSVIFILIYVGSSMLGILSNLRLASWSDEAVEIQARNDTYQTKYNLAVYTLLGIGQATTVCVASIIMTLGMVIASEILHEGMLKRILRSPMSFFDTTPMGRVLNRFGKDIDALDSRLPGAIMTVTSTLVQGIATFVVPVYATPMILCAVIPIMFIYLLIRRFYVNTSRQLKRLESTSRSPIYSHFQESVQGATSIRAYGCVDTFLQESHKRVDYNLVTYYPSIVANRWLAVRLELVGNIIVLSSALFAVLSRQNSSLTAGLVGLSVSYALNVTQTLNWAVRMTSELETNIVAVERIKEYSDNEMEASTETDPKITNLPPNWPTHGLIKIKDLTLRYRDELPLTLHGISLETKPKEKIGIVGRTGAGKSSLSVVLFRLVEPASGVIEIDGIDITKIGLNDLRSRITIVPQDPALFSGTLRFNLDPFEVHTDDDIWKSLQLTYLDAYVTSLPNKLEYQIQESGSNLSVGQRQLLCLARALLRKSAILVLDEASASVDVETDQLIQKTIKEQFENCTVLTIAHRINTVSKMDRILVMDKGLISEFDTPDKLLENPNGMYRSLAIEAGVVSPNN</sequence>
<reference evidence="2" key="1">
    <citation type="submission" date="2016-11" db="UniProtKB">
        <authorList>
            <consortium name="WormBaseParasite"/>
        </authorList>
    </citation>
    <scope>IDENTIFICATION</scope>
    <source>
        <strain evidence="2">KR3021</strain>
    </source>
</reference>
<dbReference type="Proteomes" id="UP000095286">
    <property type="component" value="Unplaced"/>
</dbReference>
<evidence type="ECO:0000313" key="2">
    <source>
        <dbReference type="WBParaSite" id="RSKR_0000581600.1"/>
    </source>
</evidence>
<dbReference type="WBParaSite" id="RSKR_0000581600.1">
    <property type="protein sequence ID" value="RSKR_0000581600.1"/>
    <property type="gene ID" value="RSKR_0000581600"/>
</dbReference>
<protein>
    <submittedName>
        <fullName evidence="2">Multidrug resistance-associated protein lethal(2)03659</fullName>
    </submittedName>
</protein>
<name>A0AC35TYJ0_9BILA</name>